<dbReference type="PANTHER" id="PTHR32463:SF0">
    <property type="entry name" value="L-FUCOSE KINASE"/>
    <property type="match status" value="1"/>
</dbReference>
<keyword evidence="1" id="KW-0808">Transferase</keyword>
<dbReference type="Proteomes" id="UP000053766">
    <property type="component" value="Unassembled WGS sequence"/>
</dbReference>
<accession>A0A0D8XRF8</accession>
<sequence length="388" mass="43192">MAFLRECGVFTCDSLLVVTDACNDVGSAGSALNALLITGSSSESFPLGAAFKPSLKILEKPWIVPDYPIVHAIRNVNKLATNTNRGVWICGTDALWELDELTNFSFNTTEIAAFYFRGDLQHIETHGVYNLDEQGRIKSINYCCSPYVADSPNIVLGLVYLPPALSTRFLSLHSIYPISRSTYYGIDSGALGLKLYELCLNQLSLFFDVILATCLPEAEFVNNIVITEKSDSDRTLLEQSRREIWKRFHVVKCQAYCLPLIEYEYLGGTEQRIEISKQEIINSLHKNILHRISKMIQNHGGEHSTALLMTLMAINKFYDIKKLSVTTFLKTVHVVVRLCLQNVSQCSHPLMLAAEYLALAAHGKGGLRSGPAANSAFTHIFDQIKTAC</sequence>
<evidence type="ECO:0000256" key="2">
    <source>
        <dbReference type="ARBA" id="ARBA00022741"/>
    </source>
</evidence>
<organism evidence="5 6">
    <name type="scientific">Dictyocaulus viviparus</name>
    <name type="common">Bovine lungworm</name>
    <dbReference type="NCBI Taxonomy" id="29172"/>
    <lineage>
        <taxon>Eukaryota</taxon>
        <taxon>Metazoa</taxon>
        <taxon>Ecdysozoa</taxon>
        <taxon>Nematoda</taxon>
        <taxon>Chromadorea</taxon>
        <taxon>Rhabditida</taxon>
        <taxon>Rhabditina</taxon>
        <taxon>Rhabditomorpha</taxon>
        <taxon>Strongyloidea</taxon>
        <taxon>Metastrongylidae</taxon>
        <taxon>Dictyocaulus</taxon>
    </lineage>
</organism>
<protein>
    <recommendedName>
        <fullName evidence="4">GDP-fucose pyrophosphorylase domain-containing protein</fullName>
    </recommendedName>
</protein>
<feature type="domain" description="GDP-fucose pyrophosphorylase" evidence="4">
    <location>
        <begin position="78"/>
        <end position="293"/>
    </location>
</feature>
<evidence type="ECO:0000256" key="3">
    <source>
        <dbReference type="ARBA" id="ARBA00022777"/>
    </source>
</evidence>
<dbReference type="Pfam" id="PF07959">
    <property type="entry name" value="Fucose_pyrophosphorylase"/>
    <property type="match status" value="1"/>
</dbReference>
<evidence type="ECO:0000256" key="1">
    <source>
        <dbReference type="ARBA" id="ARBA00022679"/>
    </source>
</evidence>
<keyword evidence="3" id="KW-0418">Kinase</keyword>
<name>A0A0D8XRF8_DICVI</name>
<dbReference type="InterPro" id="IPR052203">
    <property type="entry name" value="GHMP_Kinase-Related"/>
</dbReference>
<gene>
    <name evidence="5" type="ORF">DICVIV_07603</name>
</gene>
<reference evidence="5 6" key="1">
    <citation type="submission" date="2013-11" db="EMBL/GenBank/DDBJ databases">
        <title>Draft genome of the bovine lungworm Dictyocaulus viviparus.</title>
        <authorList>
            <person name="Mitreva M."/>
        </authorList>
    </citation>
    <scope>NUCLEOTIDE SEQUENCE [LARGE SCALE GENOMIC DNA]</scope>
    <source>
        <strain evidence="5 6">HannoverDv2000</strain>
    </source>
</reference>
<proteinExistence type="predicted"/>
<dbReference type="InterPro" id="IPR012887">
    <property type="entry name" value="GDP_fucose_pyrophosphorylase"/>
</dbReference>
<evidence type="ECO:0000259" key="4">
    <source>
        <dbReference type="Pfam" id="PF07959"/>
    </source>
</evidence>
<dbReference type="STRING" id="29172.A0A0D8XRF8"/>
<keyword evidence="6" id="KW-1185">Reference proteome</keyword>
<dbReference type="OrthoDB" id="271303at2759"/>
<dbReference type="GO" id="GO:0042352">
    <property type="term" value="P:GDP-L-fucose salvage"/>
    <property type="evidence" value="ECO:0007669"/>
    <property type="project" value="TreeGrafter"/>
</dbReference>
<dbReference type="GO" id="GO:0000166">
    <property type="term" value="F:nucleotide binding"/>
    <property type="evidence" value="ECO:0007669"/>
    <property type="project" value="UniProtKB-KW"/>
</dbReference>
<dbReference type="EMBL" id="KN716358">
    <property type="protein sequence ID" value="KJH46332.1"/>
    <property type="molecule type" value="Genomic_DNA"/>
</dbReference>
<dbReference type="PANTHER" id="PTHR32463">
    <property type="entry name" value="L-FUCOSE KINASE"/>
    <property type="match status" value="1"/>
</dbReference>
<dbReference type="GO" id="GO:0050201">
    <property type="term" value="F:fucokinase activity"/>
    <property type="evidence" value="ECO:0007669"/>
    <property type="project" value="TreeGrafter"/>
</dbReference>
<dbReference type="AlphaFoldDB" id="A0A0D8XRF8"/>
<reference evidence="6" key="2">
    <citation type="journal article" date="2016" name="Sci. Rep.">
        <title>Dictyocaulus viviparus genome, variome and transcriptome elucidate lungworm biology and support future intervention.</title>
        <authorList>
            <person name="McNulty S.N."/>
            <person name="Strube C."/>
            <person name="Rosa B.A."/>
            <person name="Martin J.C."/>
            <person name="Tyagi R."/>
            <person name="Choi Y.J."/>
            <person name="Wang Q."/>
            <person name="Hallsworth Pepin K."/>
            <person name="Zhang X."/>
            <person name="Ozersky P."/>
            <person name="Wilson R.K."/>
            <person name="Sternberg P.W."/>
            <person name="Gasser R.B."/>
            <person name="Mitreva M."/>
        </authorList>
    </citation>
    <scope>NUCLEOTIDE SEQUENCE [LARGE SCALE GENOMIC DNA]</scope>
    <source>
        <strain evidence="6">HannoverDv2000</strain>
    </source>
</reference>
<evidence type="ECO:0000313" key="6">
    <source>
        <dbReference type="Proteomes" id="UP000053766"/>
    </source>
</evidence>
<keyword evidence="2" id="KW-0547">Nucleotide-binding</keyword>
<evidence type="ECO:0000313" key="5">
    <source>
        <dbReference type="EMBL" id="KJH46332.1"/>
    </source>
</evidence>